<dbReference type="InterPro" id="IPR036047">
    <property type="entry name" value="F-box-like_dom_sf"/>
</dbReference>
<gene>
    <name evidence="2" type="ORF">F5Z01DRAFT_669126</name>
</gene>
<dbReference type="Proteomes" id="UP000887229">
    <property type="component" value="Unassembled WGS sequence"/>
</dbReference>
<dbReference type="InterPro" id="IPR001810">
    <property type="entry name" value="F-box_dom"/>
</dbReference>
<dbReference type="SUPFAM" id="SSF81383">
    <property type="entry name" value="F-box domain"/>
    <property type="match status" value="1"/>
</dbReference>
<sequence>MPNPAIKFPFEIWQIVVSHLPPREWLKLRSTSKAFRTSITETQSKQANLWAKILPKELPEMKTDQGEVIDLVLVGRIKDIGKAGQKPYIFLGTTPYGKRPPNWRGICHLMDDMNQQVQHHNRTGADHGTFCLNTEGFLSAINLPLDGFVQLSNKESRDLLEGEIYALRYNTPGLHRINVETRPGFIKGFTELIIQFEDAFFKFVDFDREYKA</sequence>
<name>A0A9P7ZCV5_9HYPO</name>
<evidence type="ECO:0000313" key="2">
    <source>
        <dbReference type="EMBL" id="KAG9249472.1"/>
    </source>
</evidence>
<dbReference type="GeneID" id="70295305"/>
<feature type="domain" description="F-box" evidence="1">
    <location>
        <begin position="2"/>
        <end position="53"/>
    </location>
</feature>
<reference evidence="2" key="1">
    <citation type="journal article" date="2021" name="IMA Fungus">
        <title>Genomic characterization of three marine fungi, including Emericellopsis atlantica sp. nov. with signatures of a generalist lifestyle and marine biomass degradation.</title>
        <authorList>
            <person name="Hagestad O.C."/>
            <person name="Hou L."/>
            <person name="Andersen J.H."/>
            <person name="Hansen E.H."/>
            <person name="Altermark B."/>
            <person name="Li C."/>
            <person name="Kuhnert E."/>
            <person name="Cox R.J."/>
            <person name="Crous P.W."/>
            <person name="Spatafora J.W."/>
            <person name="Lail K."/>
            <person name="Amirebrahimi M."/>
            <person name="Lipzen A."/>
            <person name="Pangilinan J."/>
            <person name="Andreopoulos W."/>
            <person name="Hayes R.D."/>
            <person name="Ng V."/>
            <person name="Grigoriev I.V."/>
            <person name="Jackson S.A."/>
            <person name="Sutton T.D.S."/>
            <person name="Dobson A.D.W."/>
            <person name="Rama T."/>
        </authorList>
    </citation>
    <scope>NUCLEOTIDE SEQUENCE</scope>
    <source>
        <strain evidence="2">TS7</strain>
    </source>
</reference>
<comment type="caution">
    <text evidence="2">The sequence shown here is derived from an EMBL/GenBank/DDBJ whole genome shotgun (WGS) entry which is preliminary data.</text>
</comment>
<evidence type="ECO:0000259" key="1">
    <source>
        <dbReference type="PROSITE" id="PS50181"/>
    </source>
</evidence>
<dbReference type="AlphaFoldDB" id="A0A9P7ZCV5"/>
<dbReference type="EMBL" id="MU251307">
    <property type="protein sequence ID" value="KAG9249472.1"/>
    <property type="molecule type" value="Genomic_DNA"/>
</dbReference>
<proteinExistence type="predicted"/>
<accession>A0A9P7ZCV5</accession>
<dbReference type="RefSeq" id="XP_046113396.1">
    <property type="nucleotide sequence ID" value="XM_046264402.1"/>
</dbReference>
<dbReference type="Pfam" id="PF00646">
    <property type="entry name" value="F-box"/>
    <property type="match status" value="1"/>
</dbReference>
<dbReference type="PROSITE" id="PS50181">
    <property type="entry name" value="FBOX"/>
    <property type="match status" value="1"/>
</dbReference>
<dbReference type="CDD" id="cd09917">
    <property type="entry name" value="F-box_SF"/>
    <property type="match status" value="1"/>
</dbReference>
<organism evidence="2 3">
    <name type="scientific">Emericellopsis atlantica</name>
    <dbReference type="NCBI Taxonomy" id="2614577"/>
    <lineage>
        <taxon>Eukaryota</taxon>
        <taxon>Fungi</taxon>
        <taxon>Dikarya</taxon>
        <taxon>Ascomycota</taxon>
        <taxon>Pezizomycotina</taxon>
        <taxon>Sordariomycetes</taxon>
        <taxon>Hypocreomycetidae</taxon>
        <taxon>Hypocreales</taxon>
        <taxon>Bionectriaceae</taxon>
        <taxon>Emericellopsis</taxon>
    </lineage>
</organism>
<keyword evidence="3" id="KW-1185">Reference proteome</keyword>
<protein>
    <recommendedName>
        <fullName evidence="1">F-box domain-containing protein</fullName>
    </recommendedName>
</protein>
<dbReference type="SMART" id="SM00256">
    <property type="entry name" value="FBOX"/>
    <property type="match status" value="1"/>
</dbReference>
<evidence type="ECO:0000313" key="3">
    <source>
        <dbReference type="Proteomes" id="UP000887229"/>
    </source>
</evidence>